<dbReference type="NCBIfam" id="TIGR00157">
    <property type="entry name" value="ribosome small subunit-dependent GTPase A"/>
    <property type="match status" value="1"/>
</dbReference>
<evidence type="ECO:0000259" key="12">
    <source>
        <dbReference type="PROSITE" id="PS51721"/>
    </source>
</evidence>
<reference evidence="13 14" key="1">
    <citation type="submission" date="2016-07" db="EMBL/GenBank/DDBJ databases">
        <title>Genome sequencing of Vibrio scophthalmi strain VS-05, an isolated from Paralichthys olivaceus.</title>
        <authorList>
            <person name="Han H.-J."/>
        </authorList>
    </citation>
    <scope>NUCLEOTIDE SEQUENCE [LARGE SCALE GENOMIC DNA]</scope>
    <source>
        <strain evidence="13 14">VS-05</strain>
    </source>
</reference>
<dbReference type="GO" id="GO:0005525">
    <property type="term" value="F:GTP binding"/>
    <property type="evidence" value="ECO:0007669"/>
    <property type="project" value="UniProtKB-UniRule"/>
</dbReference>
<evidence type="ECO:0000256" key="3">
    <source>
        <dbReference type="ARBA" id="ARBA00022723"/>
    </source>
</evidence>
<dbReference type="InterPro" id="IPR010914">
    <property type="entry name" value="RsgA_GTPase_dom"/>
</dbReference>
<evidence type="ECO:0000313" key="14">
    <source>
        <dbReference type="Proteomes" id="UP000092528"/>
    </source>
</evidence>
<keyword evidence="2 10" id="KW-0690">Ribosome biogenesis</keyword>
<evidence type="ECO:0000256" key="2">
    <source>
        <dbReference type="ARBA" id="ARBA00022517"/>
    </source>
</evidence>
<keyword evidence="6 10" id="KW-0378">Hydrolase</keyword>
<comment type="cofactor">
    <cofactor evidence="10">
        <name>Zn(2+)</name>
        <dbReference type="ChEBI" id="CHEBI:29105"/>
    </cofactor>
    <text evidence="10">Binds 1 zinc ion per subunit.</text>
</comment>
<dbReference type="PANTHER" id="PTHR32120:SF10">
    <property type="entry name" value="SMALL RIBOSOMAL SUBUNIT BIOGENESIS GTPASE RSGA"/>
    <property type="match status" value="1"/>
</dbReference>
<gene>
    <name evidence="10" type="primary">rsgA</name>
    <name evidence="13" type="ORF">VSVS05_04147</name>
</gene>
<dbReference type="InterPro" id="IPR027417">
    <property type="entry name" value="P-loop_NTPase"/>
</dbReference>
<keyword evidence="7 10" id="KW-0862">Zinc</keyword>
<dbReference type="Gene3D" id="3.40.50.300">
    <property type="entry name" value="P-loop containing nucleotide triphosphate hydrolases"/>
    <property type="match status" value="1"/>
</dbReference>
<evidence type="ECO:0000256" key="9">
    <source>
        <dbReference type="ARBA" id="ARBA00023134"/>
    </source>
</evidence>
<keyword evidence="1 10" id="KW-0963">Cytoplasm</keyword>
<keyword evidence="4 10" id="KW-0699">rRNA-binding</keyword>
<dbReference type="GO" id="GO:0042274">
    <property type="term" value="P:ribosomal small subunit biogenesis"/>
    <property type="evidence" value="ECO:0007669"/>
    <property type="project" value="UniProtKB-UniRule"/>
</dbReference>
<accession>A0A1C7FIA2</accession>
<keyword evidence="14" id="KW-1185">Reference proteome</keyword>
<keyword evidence="9 10" id="KW-0342">GTP-binding</keyword>
<evidence type="ECO:0000256" key="10">
    <source>
        <dbReference type="HAMAP-Rule" id="MF_01820"/>
    </source>
</evidence>
<dbReference type="InterPro" id="IPR030378">
    <property type="entry name" value="G_CP_dom"/>
</dbReference>
<dbReference type="PROSITE" id="PS51721">
    <property type="entry name" value="G_CP"/>
    <property type="match status" value="1"/>
</dbReference>
<sequence length="350" mass="39116">MNSTVHPVTLSQLGWNHLFQTQLTLDELESNTIARISEHHRSGYTLVSEQGEMALAIHKSLPDMTVGDWIVLDRHGQFIRLLERQSLFSRKAAGSKVAEQLITSNITTLFIVCSLNDDFNLNRIERYLAIAYEADVEPVIILTKADLCNDAEEKRAQVQSLDTMLMIEVVNALSTEQCQALLAWCKNGKTIAFMGSSGVGKSTLVNSLLGESTQSTGHIRENDSKGRHTTTSRSLHLLPSGGVLIDTPGMRELQIHDCADGVEQTFSDIQTLVEQCRFADCQHVNEPGCAINKALNAGQIDLRRVNNYLKLMREQERNSASLAEQRSKDKQFTKFCRSIQTENRSRKKGL</sequence>
<feature type="binding site" evidence="10">
    <location>
        <position position="281"/>
    </location>
    <ligand>
        <name>Zn(2+)</name>
        <dbReference type="ChEBI" id="CHEBI:29105"/>
    </ligand>
</feature>
<dbReference type="STRING" id="45658.VSVS12_03044"/>
<dbReference type="GeneID" id="96874351"/>
<dbReference type="EC" id="3.6.1.-" evidence="10"/>
<dbReference type="RefSeq" id="WP_065546715.1">
    <property type="nucleotide sequence ID" value="NZ_CP016415.1"/>
</dbReference>
<feature type="binding site" evidence="10">
    <location>
        <position position="276"/>
    </location>
    <ligand>
        <name>Zn(2+)</name>
        <dbReference type="ChEBI" id="CHEBI:29105"/>
    </ligand>
</feature>
<feature type="domain" description="CP-type G" evidence="12">
    <location>
        <begin position="95"/>
        <end position="253"/>
    </location>
</feature>
<dbReference type="Gene3D" id="1.10.40.50">
    <property type="entry name" value="Probable gtpase engc, domain 3"/>
    <property type="match status" value="1"/>
</dbReference>
<dbReference type="GO" id="GO:0046872">
    <property type="term" value="F:metal ion binding"/>
    <property type="evidence" value="ECO:0007669"/>
    <property type="project" value="UniProtKB-KW"/>
</dbReference>
<dbReference type="PANTHER" id="PTHR32120">
    <property type="entry name" value="SMALL RIBOSOMAL SUBUNIT BIOGENESIS GTPASE RSGA"/>
    <property type="match status" value="1"/>
</dbReference>
<name>A0A1C7FIA2_9VIBR</name>
<feature type="binding site" evidence="10">
    <location>
        <begin position="143"/>
        <end position="146"/>
    </location>
    <ligand>
        <name>GTP</name>
        <dbReference type="ChEBI" id="CHEBI:37565"/>
    </ligand>
</feature>
<dbReference type="CDD" id="cd01854">
    <property type="entry name" value="YjeQ_EngC"/>
    <property type="match status" value="1"/>
</dbReference>
<evidence type="ECO:0000256" key="6">
    <source>
        <dbReference type="ARBA" id="ARBA00022801"/>
    </source>
</evidence>
<dbReference type="SUPFAM" id="SSF52540">
    <property type="entry name" value="P-loop containing nucleoside triphosphate hydrolases"/>
    <property type="match status" value="1"/>
</dbReference>
<feature type="binding site" evidence="10">
    <location>
        <position position="289"/>
    </location>
    <ligand>
        <name>Zn(2+)</name>
        <dbReference type="ChEBI" id="CHEBI:29105"/>
    </ligand>
</feature>
<organism evidence="13 14">
    <name type="scientific">Vibrio scophthalmi</name>
    <dbReference type="NCBI Taxonomy" id="45658"/>
    <lineage>
        <taxon>Bacteria</taxon>
        <taxon>Pseudomonadati</taxon>
        <taxon>Pseudomonadota</taxon>
        <taxon>Gammaproteobacteria</taxon>
        <taxon>Vibrionales</taxon>
        <taxon>Vibrionaceae</taxon>
        <taxon>Vibrio</taxon>
    </lineage>
</organism>
<evidence type="ECO:0000256" key="7">
    <source>
        <dbReference type="ARBA" id="ARBA00022833"/>
    </source>
</evidence>
<evidence type="ECO:0000256" key="4">
    <source>
        <dbReference type="ARBA" id="ARBA00022730"/>
    </source>
</evidence>
<evidence type="ECO:0000259" key="11">
    <source>
        <dbReference type="PROSITE" id="PS50936"/>
    </source>
</evidence>
<feature type="binding site" evidence="10">
    <location>
        <position position="283"/>
    </location>
    <ligand>
        <name>Zn(2+)</name>
        <dbReference type="ChEBI" id="CHEBI:29105"/>
    </ligand>
</feature>
<evidence type="ECO:0000313" key="13">
    <source>
        <dbReference type="EMBL" id="ANU39183.1"/>
    </source>
</evidence>
<dbReference type="GO" id="GO:0005737">
    <property type="term" value="C:cytoplasm"/>
    <property type="evidence" value="ECO:0007669"/>
    <property type="project" value="UniProtKB-SubCell"/>
</dbReference>
<comment type="function">
    <text evidence="10">One of several proteins that assist in the late maturation steps of the functional core of the 30S ribosomal subunit. Helps release RbfA from mature subunits. May play a role in the assembly of ribosomal proteins into the subunit. Circularly permuted GTPase that catalyzes slow GTP hydrolysis, GTPase activity is stimulated by the 30S ribosomal subunit.</text>
</comment>
<comment type="similarity">
    <text evidence="10">Belongs to the TRAFAC class YlqF/YawG GTPase family. RsgA subfamily.</text>
</comment>
<keyword evidence="5 10" id="KW-0547">Nucleotide-binding</keyword>
<keyword evidence="8 10" id="KW-0694">RNA-binding</keyword>
<evidence type="ECO:0000256" key="8">
    <source>
        <dbReference type="ARBA" id="ARBA00022884"/>
    </source>
</evidence>
<proteinExistence type="inferred from homology"/>
<dbReference type="Proteomes" id="UP000092528">
    <property type="component" value="Chromosome 2"/>
</dbReference>
<dbReference type="Pfam" id="PF03193">
    <property type="entry name" value="RsgA_GTPase"/>
    <property type="match status" value="1"/>
</dbReference>
<dbReference type="InterPro" id="IPR004881">
    <property type="entry name" value="Ribosome_biogen_GTPase_RsgA"/>
</dbReference>
<feature type="domain" description="EngC GTPase" evidence="11">
    <location>
        <begin position="104"/>
        <end position="251"/>
    </location>
</feature>
<comment type="subcellular location">
    <subcellularLocation>
        <location evidence="10">Cytoplasm</location>
    </subcellularLocation>
</comment>
<dbReference type="PROSITE" id="PS50936">
    <property type="entry name" value="ENGC_GTPASE"/>
    <property type="match status" value="1"/>
</dbReference>
<dbReference type="GO" id="GO:0003924">
    <property type="term" value="F:GTPase activity"/>
    <property type="evidence" value="ECO:0007669"/>
    <property type="project" value="UniProtKB-UniRule"/>
</dbReference>
<dbReference type="PATRIC" id="fig|45658.7.peg.4124"/>
<dbReference type="HAMAP" id="MF_01820">
    <property type="entry name" value="GTPase_RsgA"/>
    <property type="match status" value="1"/>
</dbReference>
<comment type="subunit">
    <text evidence="10">Monomer. Associates with 30S ribosomal subunit, binds 16S rRNA.</text>
</comment>
<protein>
    <recommendedName>
        <fullName evidence="10">Small ribosomal subunit biogenesis GTPase RsgA</fullName>
        <ecNumber evidence="10">3.6.1.-</ecNumber>
    </recommendedName>
</protein>
<dbReference type="GO" id="GO:0019843">
    <property type="term" value="F:rRNA binding"/>
    <property type="evidence" value="ECO:0007669"/>
    <property type="project" value="UniProtKB-KW"/>
</dbReference>
<keyword evidence="3 10" id="KW-0479">Metal-binding</keyword>
<evidence type="ECO:0000256" key="5">
    <source>
        <dbReference type="ARBA" id="ARBA00022741"/>
    </source>
</evidence>
<feature type="binding site" evidence="10">
    <location>
        <begin position="195"/>
        <end position="203"/>
    </location>
    <ligand>
        <name>GTP</name>
        <dbReference type="ChEBI" id="CHEBI:37565"/>
    </ligand>
</feature>
<dbReference type="EMBL" id="CP016415">
    <property type="protein sequence ID" value="ANU39183.1"/>
    <property type="molecule type" value="Genomic_DNA"/>
</dbReference>
<dbReference type="AlphaFoldDB" id="A0A1C7FIA2"/>
<evidence type="ECO:0000256" key="1">
    <source>
        <dbReference type="ARBA" id="ARBA00022490"/>
    </source>
</evidence>